<dbReference type="OrthoDB" id="10287340at2759"/>
<reference evidence="1 2" key="1">
    <citation type="submission" date="2012-10" db="EMBL/GenBank/DDBJ databases">
        <authorList>
            <person name="Zafar N."/>
            <person name="Inman J."/>
            <person name="Hall N."/>
            <person name="Lorenzi H."/>
            <person name="Caler E."/>
        </authorList>
    </citation>
    <scope>NUCLEOTIDE SEQUENCE [LARGE SCALE GENOMIC DNA]</scope>
    <source>
        <strain evidence="1 2">IP1</strain>
    </source>
</reference>
<sequence length="189" mass="22263">METIFQKSRREKFYETYQQLSLIALLSKYCSFEIKPSKFHKVNCTQLPRIISIKVNEEEPVNVRKLALQQCLHFFDIDEKKMSRNTAHKRFDKNFHTFISNFLIDIALENGFSLNTRFAKETHKTFRSERVVCMKRSDGVYLGQQQIEALGKDMLEYISKNTNRIEAIHIEKGSKIVQKVIENVCHLIV</sequence>
<dbReference type="RefSeq" id="XP_004261795.1">
    <property type="nucleotide sequence ID" value="XM_004261747.1"/>
</dbReference>
<name>A0A0A1UGP1_ENTIV</name>
<keyword evidence="2" id="KW-1185">Reference proteome</keyword>
<protein>
    <submittedName>
        <fullName evidence="1">Uncharacterized protein</fullName>
    </submittedName>
</protein>
<proteinExistence type="predicted"/>
<dbReference type="Proteomes" id="UP000014680">
    <property type="component" value="Unassembled WGS sequence"/>
</dbReference>
<dbReference type="AlphaFoldDB" id="A0A0A1UGP1"/>
<evidence type="ECO:0000313" key="2">
    <source>
        <dbReference type="Proteomes" id="UP000014680"/>
    </source>
</evidence>
<evidence type="ECO:0000313" key="1">
    <source>
        <dbReference type="EMBL" id="ELP95024.1"/>
    </source>
</evidence>
<dbReference type="VEuPathDB" id="AmoebaDB:EIN_252580"/>
<dbReference type="KEGG" id="eiv:EIN_252580"/>
<dbReference type="EMBL" id="KB206169">
    <property type="protein sequence ID" value="ELP95024.1"/>
    <property type="molecule type" value="Genomic_DNA"/>
</dbReference>
<dbReference type="GeneID" id="14893814"/>
<organism evidence="1 2">
    <name type="scientific">Entamoeba invadens IP1</name>
    <dbReference type="NCBI Taxonomy" id="370355"/>
    <lineage>
        <taxon>Eukaryota</taxon>
        <taxon>Amoebozoa</taxon>
        <taxon>Evosea</taxon>
        <taxon>Archamoebae</taxon>
        <taxon>Mastigamoebida</taxon>
        <taxon>Entamoebidae</taxon>
        <taxon>Entamoeba</taxon>
    </lineage>
</organism>
<gene>
    <name evidence="1" type="ORF">EIN_252580</name>
</gene>
<accession>A0A0A1UGP1</accession>